<dbReference type="PANTHER" id="PTHR40590">
    <property type="entry name" value="CYTOPLASMIC PROTEIN-RELATED"/>
    <property type="match status" value="1"/>
</dbReference>
<dbReference type="AlphaFoldDB" id="A0AA52EHF4"/>
<evidence type="ECO:0000313" key="3">
    <source>
        <dbReference type="Proteomes" id="UP001268683"/>
    </source>
</evidence>
<keyword evidence="1" id="KW-0732">Signal</keyword>
<evidence type="ECO:0000256" key="1">
    <source>
        <dbReference type="SAM" id="SignalP"/>
    </source>
</evidence>
<organism evidence="2 3">
    <name type="scientific">Temperatibacter marinus</name>
    <dbReference type="NCBI Taxonomy" id="1456591"/>
    <lineage>
        <taxon>Bacteria</taxon>
        <taxon>Pseudomonadati</taxon>
        <taxon>Pseudomonadota</taxon>
        <taxon>Alphaproteobacteria</taxon>
        <taxon>Kordiimonadales</taxon>
        <taxon>Temperatibacteraceae</taxon>
        <taxon>Temperatibacter</taxon>
    </lineage>
</organism>
<dbReference type="InterPro" id="IPR047111">
    <property type="entry name" value="YbaP-like"/>
</dbReference>
<dbReference type="PANTHER" id="PTHR40590:SF1">
    <property type="entry name" value="CYTOPLASMIC PROTEIN"/>
    <property type="match status" value="1"/>
</dbReference>
<gene>
    <name evidence="2" type="ORF">QGN29_04925</name>
</gene>
<dbReference type="InterPro" id="IPR002816">
    <property type="entry name" value="TraB/PrgY/GumN_fam"/>
</dbReference>
<dbReference type="Proteomes" id="UP001268683">
    <property type="component" value="Chromosome"/>
</dbReference>
<keyword evidence="3" id="KW-1185">Reference proteome</keyword>
<feature type="chain" id="PRO_5041364105" evidence="1">
    <location>
        <begin position="31"/>
        <end position="297"/>
    </location>
</feature>
<dbReference type="KEGG" id="tmk:QGN29_04925"/>
<proteinExistence type="predicted"/>
<protein>
    <submittedName>
        <fullName evidence="2">TraB/GumN family protein</fullName>
    </submittedName>
</protein>
<sequence>MSKLTNPLKKITFIYLFLLASCGLSLSATADVALYKIKDSDTTIYLMGTIHILPKGTNWQTNAIQEAFDASDSLVVEVSQSTMTPADMQPLIMKYGLLPNGATLESVLDADVYAMIKNLYGSNAQAWAQVNRMQPWLLGVTISAGQMVQSGFDPNSGVDKVLEGLAITAGKNVISLETAEYQMKALASMGNIIKSGMLKEMLEDLPAITTQINQMKDAWMQGDMDKLAVIMNEEMAEFPAAMETMLYTRNANWIGQIDQMMAKPGTVFIAVGAGHLAGEKSVIDLLKKAGIPVEQVQ</sequence>
<dbReference type="Pfam" id="PF01963">
    <property type="entry name" value="TraB_PrgY_gumN"/>
    <property type="match status" value="1"/>
</dbReference>
<name>A0AA52EHF4_9PROT</name>
<dbReference type="CDD" id="cd14789">
    <property type="entry name" value="Tiki"/>
    <property type="match status" value="1"/>
</dbReference>
<accession>A0AA52EHF4</accession>
<feature type="signal peptide" evidence="1">
    <location>
        <begin position="1"/>
        <end position="30"/>
    </location>
</feature>
<dbReference type="EMBL" id="CP123872">
    <property type="protein sequence ID" value="WND03718.1"/>
    <property type="molecule type" value="Genomic_DNA"/>
</dbReference>
<dbReference type="PROSITE" id="PS51257">
    <property type="entry name" value="PROKAR_LIPOPROTEIN"/>
    <property type="match status" value="1"/>
</dbReference>
<dbReference type="RefSeq" id="WP_310799571.1">
    <property type="nucleotide sequence ID" value="NZ_CP123872.1"/>
</dbReference>
<reference evidence="2" key="1">
    <citation type="submission" date="2023-04" db="EMBL/GenBank/DDBJ databases">
        <title>Complete genome sequence of Temperatibacter marinus.</title>
        <authorList>
            <person name="Rong J.-C."/>
            <person name="Yi M.-L."/>
            <person name="Zhao Q."/>
        </authorList>
    </citation>
    <scope>NUCLEOTIDE SEQUENCE</scope>
    <source>
        <strain evidence="2">NBRC 110045</strain>
    </source>
</reference>
<evidence type="ECO:0000313" key="2">
    <source>
        <dbReference type="EMBL" id="WND03718.1"/>
    </source>
</evidence>